<dbReference type="AlphaFoldDB" id="A0AAD5Y3C4"/>
<feature type="compositionally biased region" description="Acidic residues" evidence="6">
    <location>
        <begin position="218"/>
        <end position="246"/>
    </location>
</feature>
<evidence type="ECO:0000256" key="5">
    <source>
        <dbReference type="PIRNR" id="PIRNR017302"/>
    </source>
</evidence>
<organism evidence="7 8">
    <name type="scientific">Boothiomyces macroporosus</name>
    <dbReference type="NCBI Taxonomy" id="261099"/>
    <lineage>
        <taxon>Eukaryota</taxon>
        <taxon>Fungi</taxon>
        <taxon>Fungi incertae sedis</taxon>
        <taxon>Chytridiomycota</taxon>
        <taxon>Chytridiomycota incertae sedis</taxon>
        <taxon>Chytridiomycetes</taxon>
        <taxon>Rhizophydiales</taxon>
        <taxon>Terramycetaceae</taxon>
        <taxon>Boothiomyces</taxon>
    </lineage>
</organism>
<comment type="caution">
    <text evidence="7">The sequence shown here is derived from an EMBL/GenBank/DDBJ whole genome shotgun (WGS) entry which is preliminary data.</text>
</comment>
<keyword evidence="8" id="KW-1185">Reference proteome</keyword>
<sequence length="397" mass="46191">MVVTKKPQRKGKKEWRKNVDITDVEEQLHELRNEEMLGFLLINMNKTLKIDEIIQSKSAIPEVLSRKSLKKTTAVVDTGIKKREISKTIKLKIEREAAKKKAAGLGPGASQKARKDALQKKREIVKKAKGGFDLWAEEEKEENDDDYLEPIKAKPAKKPKVEYSRPSAIPAVKLAHPGVSYNPTEEDHKNAILIAAEVEFKKIEQQEQIEKGLSYPPELDDLEDETFFDEDDEEEEDEPEEADIEESNEKPKKTVNTRADINRKKRVKEQLAKEKQIKEQKNLIKSINKIKELEKELALEETEKGRKRQIRAEIKKLQEETAPRKVSRHKFKDVSMEIQLPDEMADSLYKLKPEGNLIKDRFKSLEARNLIEPRVPVKRKRKYKIKEVESHDYKRFK</sequence>
<comment type="function">
    <text evidence="5">May play a role in ribosome biogenesis.</text>
</comment>
<keyword evidence="3 5" id="KW-0690">Ribosome biogenesis</keyword>
<comment type="subcellular location">
    <subcellularLocation>
        <location evidence="5">Nucleus</location>
        <location evidence="5">Nucleolus</location>
    </subcellularLocation>
    <subcellularLocation>
        <location evidence="5">Nucleus</location>
        <location evidence="5">Nucleoplasm</location>
    </subcellularLocation>
</comment>
<dbReference type="InterPro" id="IPR011687">
    <property type="entry name" value="Nop53/GLTSCR2"/>
</dbReference>
<dbReference type="EMBL" id="JADGKB010000038">
    <property type="protein sequence ID" value="KAJ3257444.1"/>
    <property type="molecule type" value="Genomic_DNA"/>
</dbReference>
<protein>
    <recommendedName>
        <fullName evidence="2 5">Ribosome biogenesis protein NOP53</fullName>
    </recommendedName>
</protein>
<proteinExistence type="inferred from homology"/>
<gene>
    <name evidence="7" type="primary">GLTSCR2</name>
    <name evidence="7" type="ORF">HK103_004519</name>
</gene>
<evidence type="ECO:0000256" key="2">
    <source>
        <dbReference type="ARBA" id="ARBA00018339"/>
    </source>
</evidence>
<dbReference type="GO" id="GO:0005654">
    <property type="term" value="C:nucleoplasm"/>
    <property type="evidence" value="ECO:0007669"/>
    <property type="project" value="UniProtKB-SubCell"/>
</dbReference>
<dbReference type="PIRSF" id="PIRSF017302">
    <property type="entry name" value="Gltscr2"/>
    <property type="match status" value="1"/>
</dbReference>
<dbReference type="PANTHER" id="PTHR14211">
    <property type="entry name" value="GLIOMA SUPPRESSOR CANDIDATE REGION GENE 2"/>
    <property type="match status" value="1"/>
</dbReference>
<evidence type="ECO:0000256" key="6">
    <source>
        <dbReference type="SAM" id="MobiDB-lite"/>
    </source>
</evidence>
<dbReference type="GO" id="GO:0000027">
    <property type="term" value="P:ribosomal large subunit assembly"/>
    <property type="evidence" value="ECO:0007669"/>
    <property type="project" value="UniProtKB-UniRule"/>
</dbReference>
<evidence type="ECO:0000256" key="4">
    <source>
        <dbReference type="ARBA" id="ARBA00023242"/>
    </source>
</evidence>
<dbReference type="GO" id="GO:0006364">
    <property type="term" value="P:rRNA processing"/>
    <property type="evidence" value="ECO:0007669"/>
    <property type="project" value="TreeGrafter"/>
</dbReference>
<name>A0AAD5Y3C4_9FUNG</name>
<comment type="similarity">
    <text evidence="1 5">Belongs to the NOP53 family.</text>
</comment>
<dbReference type="Pfam" id="PF07767">
    <property type="entry name" value="Nop53"/>
    <property type="match status" value="2"/>
</dbReference>
<evidence type="ECO:0000313" key="8">
    <source>
        <dbReference type="Proteomes" id="UP001210925"/>
    </source>
</evidence>
<feature type="region of interest" description="Disordered" evidence="6">
    <location>
        <begin position="206"/>
        <end position="272"/>
    </location>
</feature>
<feature type="region of interest" description="Disordered" evidence="6">
    <location>
        <begin position="136"/>
        <end position="164"/>
    </location>
</feature>
<evidence type="ECO:0000256" key="1">
    <source>
        <dbReference type="ARBA" id="ARBA00008838"/>
    </source>
</evidence>
<dbReference type="PANTHER" id="PTHR14211:SF7">
    <property type="entry name" value="RIBOSOME BIOGENESIS PROTEIN NOP53"/>
    <property type="match status" value="1"/>
</dbReference>
<dbReference type="GO" id="GO:0008097">
    <property type="term" value="F:5S rRNA binding"/>
    <property type="evidence" value="ECO:0007669"/>
    <property type="project" value="TreeGrafter"/>
</dbReference>
<evidence type="ECO:0000313" key="7">
    <source>
        <dbReference type="EMBL" id="KAJ3257444.1"/>
    </source>
</evidence>
<dbReference type="Proteomes" id="UP001210925">
    <property type="component" value="Unassembled WGS sequence"/>
</dbReference>
<evidence type="ECO:0000256" key="3">
    <source>
        <dbReference type="ARBA" id="ARBA00022517"/>
    </source>
</evidence>
<keyword evidence="4 5" id="KW-0539">Nucleus</keyword>
<dbReference type="GO" id="GO:0005730">
    <property type="term" value="C:nucleolus"/>
    <property type="evidence" value="ECO:0007669"/>
    <property type="project" value="UniProtKB-SubCell"/>
</dbReference>
<reference evidence="7" key="1">
    <citation type="submission" date="2020-05" db="EMBL/GenBank/DDBJ databases">
        <title>Phylogenomic resolution of chytrid fungi.</title>
        <authorList>
            <person name="Stajich J.E."/>
            <person name="Amses K."/>
            <person name="Simmons R."/>
            <person name="Seto K."/>
            <person name="Myers J."/>
            <person name="Bonds A."/>
            <person name="Quandt C.A."/>
            <person name="Barry K."/>
            <person name="Liu P."/>
            <person name="Grigoriev I."/>
            <person name="Longcore J.E."/>
            <person name="James T.Y."/>
        </authorList>
    </citation>
    <scope>NUCLEOTIDE SEQUENCE</scope>
    <source>
        <strain evidence="7">PLAUS21</strain>
    </source>
</reference>
<feature type="compositionally biased region" description="Acidic residues" evidence="6">
    <location>
        <begin position="136"/>
        <end position="148"/>
    </location>
</feature>
<accession>A0AAD5Y3C4</accession>